<feature type="transmembrane region" description="Helical" evidence="1">
    <location>
        <begin position="91"/>
        <end position="113"/>
    </location>
</feature>
<gene>
    <name evidence="3" type="ORF">GCM10011322_46570</name>
</gene>
<proteinExistence type="predicted"/>
<dbReference type="Proteomes" id="UP000600449">
    <property type="component" value="Unassembled WGS sequence"/>
</dbReference>
<feature type="transmembrane region" description="Helical" evidence="1">
    <location>
        <begin position="31"/>
        <end position="50"/>
    </location>
</feature>
<feature type="transmembrane region" description="Helical" evidence="1">
    <location>
        <begin position="190"/>
        <end position="212"/>
    </location>
</feature>
<evidence type="ECO:0000259" key="2">
    <source>
        <dbReference type="SMART" id="SM00014"/>
    </source>
</evidence>
<dbReference type="Pfam" id="PF01569">
    <property type="entry name" value="PAP2"/>
    <property type="match status" value="1"/>
</dbReference>
<keyword evidence="4" id="KW-1185">Reference proteome</keyword>
<dbReference type="SMART" id="SM00014">
    <property type="entry name" value="acidPPc"/>
    <property type="match status" value="1"/>
</dbReference>
<dbReference type="AlphaFoldDB" id="A0A917VA04"/>
<reference evidence="3 4" key="1">
    <citation type="journal article" date="2014" name="Int. J. Syst. Evol. Microbiol.">
        <title>Complete genome sequence of Corynebacterium casei LMG S-19264T (=DSM 44701T), isolated from a smear-ripened cheese.</title>
        <authorList>
            <consortium name="US DOE Joint Genome Institute (JGI-PGF)"/>
            <person name="Walter F."/>
            <person name="Albersmeier A."/>
            <person name="Kalinowski J."/>
            <person name="Ruckert C."/>
        </authorList>
    </citation>
    <scope>NUCLEOTIDE SEQUENCE [LARGE SCALE GENOMIC DNA]</scope>
    <source>
        <strain evidence="3 4">CGMCC 1.9161</strain>
    </source>
</reference>
<keyword evidence="1" id="KW-0812">Transmembrane</keyword>
<feature type="transmembrane region" description="Helical" evidence="1">
    <location>
        <begin position="218"/>
        <end position="237"/>
    </location>
</feature>
<dbReference type="CDD" id="cd03392">
    <property type="entry name" value="PAP2_like_2"/>
    <property type="match status" value="1"/>
</dbReference>
<feature type="transmembrane region" description="Helical" evidence="1">
    <location>
        <begin position="120"/>
        <end position="141"/>
    </location>
</feature>
<protein>
    <submittedName>
        <fullName evidence="3">Phosphatase PAP2 family protein</fullName>
    </submittedName>
</protein>
<evidence type="ECO:0000256" key="1">
    <source>
        <dbReference type="SAM" id="Phobius"/>
    </source>
</evidence>
<evidence type="ECO:0000313" key="3">
    <source>
        <dbReference type="EMBL" id="GGK54462.1"/>
    </source>
</evidence>
<dbReference type="RefSeq" id="WP_244645663.1">
    <property type="nucleotide sequence ID" value="NZ_BMMF01000019.1"/>
</dbReference>
<keyword evidence="1" id="KW-0472">Membrane</keyword>
<comment type="caution">
    <text evidence="3">The sequence shown here is derived from an EMBL/GenBank/DDBJ whole genome shotgun (WGS) entry which is preliminary data.</text>
</comment>
<feature type="domain" description="Phosphatidic acid phosphatase type 2/haloperoxidase" evidence="2">
    <location>
        <begin position="119"/>
        <end position="233"/>
    </location>
</feature>
<dbReference type="InterPro" id="IPR000326">
    <property type="entry name" value="PAP2/HPO"/>
</dbReference>
<sequence>MTGWIDRARLGVGVAMKRPSLLVHAALENRAALLLLALAAGGLWGFIALADEVLEGETHAIDEAILVALRVPGDLSDPLGPGWFEEMMRDFTALGGTGVLTLITLAVVGFLLVARAPRAALAVALAIGGGILLSTLLKSGFDRPRPDLVPHGSIVYTASFPSGHSMMSATVYLTLAALLSRVLERRRLRIYLVTLAVMLTLLVGASRVYLGVHWPTDVLAGWTVGAVWALGASVIMLRLQLARTVERPAATDVD</sequence>
<dbReference type="Gene3D" id="1.20.144.10">
    <property type="entry name" value="Phosphatidic acid phosphatase type 2/haloperoxidase"/>
    <property type="match status" value="2"/>
</dbReference>
<feature type="transmembrane region" description="Helical" evidence="1">
    <location>
        <begin position="153"/>
        <end position="178"/>
    </location>
</feature>
<dbReference type="InterPro" id="IPR036938">
    <property type="entry name" value="PAP2/HPO_sf"/>
</dbReference>
<keyword evidence="1" id="KW-1133">Transmembrane helix</keyword>
<dbReference type="EMBL" id="BMMF01000019">
    <property type="protein sequence ID" value="GGK54462.1"/>
    <property type="molecule type" value="Genomic_DNA"/>
</dbReference>
<dbReference type="PANTHER" id="PTHR14969">
    <property type="entry name" value="SPHINGOSINE-1-PHOSPHATE PHOSPHOHYDROLASE"/>
    <property type="match status" value="1"/>
</dbReference>
<dbReference type="SUPFAM" id="SSF48317">
    <property type="entry name" value="Acid phosphatase/Vanadium-dependent haloperoxidase"/>
    <property type="match status" value="1"/>
</dbReference>
<dbReference type="PANTHER" id="PTHR14969:SF13">
    <property type="entry name" value="AT30094P"/>
    <property type="match status" value="1"/>
</dbReference>
<accession>A0A917VA04</accession>
<evidence type="ECO:0000313" key="4">
    <source>
        <dbReference type="Proteomes" id="UP000600449"/>
    </source>
</evidence>
<organism evidence="3 4">
    <name type="scientific">Salinarimonas ramus</name>
    <dbReference type="NCBI Taxonomy" id="690164"/>
    <lineage>
        <taxon>Bacteria</taxon>
        <taxon>Pseudomonadati</taxon>
        <taxon>Pseudomonadota</taxon>
        <taxon>Alphaproteobacteria</taxon>
        <taxon>Hyphomicrobiales</taxon>
        <taxon>Salinarimonadaceae</taxon>
        <taxon>Salinarimonas</taxon>
    </lineage>
</organism>
<name>A0A917VA04_9HYPH</name>